<evidence type="ECO:0008006" key="3">
    <source>
        <dbReference type="Google" id="ProtNLM"/>
    </source>
</evidence>
<dbReference type="EMBL" id="LT629753">
    <property type="protein sequence ID" value="SDT42574.1"/>
    <property type="molecule type" value="Genomic_DNA"/>
</dbReference>
<dbReference type="Proteomes" id="UP000199576">
    <property type="component" value="Chromosome I"/>
</dbReference>
<name>A0ABY0UZG4_PSECE</name>
<organism evidence="1 2">
    <name type="scientific">Pseudomonas cedrina</name>
    <dbReference type="NCBI Taxonomy" id="651740"/>
    <lineage>
        <taxon>Bacteria</taxon>
        <taxon>Pseudomonadati</taxon>
        <taxon>Pseudomonadota</taxon>
        <taxon>Gammaproteobacteria</taxon>
        <taxon>Pseudomonadales</taxon>
        <taxon>Pseudomonadaceae</taxon>
        <taxon>Pseudomonas</taxon>
    </lineage>
</organism>
<keyword evidence="2" id="KW-1185">Reference proteome</keyword>
<proteinExistence type="predicted"/>
<evidence type="ECO:0000313" key="1">
    <source>
        <dbReference type="EMBL" id="SDT42574.1"/>
    </source>
</evidence>
<dbReference type="RefSeq" id="WP_157697318.1">
    <property type="nucleotide sequence ID" value="NZ_LT629753.1"/>
</dbReference>
<gene>
    <name evidence="1" type="ORF">SAMN04490182_4584</name>
</gene>
<sequence length="110" mass="11735">MSRPKNSNKPTLAQESLLTGHSDFYYQNVSADGVRSHPLLAVRGGEDIETALNSASMLLGAVDEIMTSLTDDGIETNTIYGLRFLIESSKALMDSTTGAVMRAKIQGGGQ</sequence>
<protein>
    <recommendedName>
        <fullName evidence="3">DUF3077 domain-containing protein</fullName>
    </recommendedName>
</protein>
<reference evidence="1 2" key="1">
    <citation type="submission" date="2016-10" db="EMBL/GenBank/DDBJ databases">
        <authorList>
            <person name="Varghese N."/>
            <person name="Submissions S."/>
        </authorList>
    </citation>
    <scope>NUCLEOTIDE SEQUENCE [LARGE SCALE GENOMIC DNA]</scope>
    <source>
        <strain evidence="1 2">BS2981</strain>
    </source>
</reference>
<evidence type="ECO:0000313" key="2">
    <source>
        <dbReference type="Proteomes" id="UP000199576"/>
    </source>
</evidence>
<accession>A0ABY0UZG4</accession>
<dbReference type="InterPro" id="IPR021427">
    <property type="entry name" value="DUF3077"/>
</dbReference>
<dbReference type="Pfam" id="PF11275">
    <property type="entry name" value="DUF3077"/>
    <property type="match status" value="1"/>
</dbReference>